<comment type="caution">
    <text evidence="3">The sequence shown here is derived from an EMBL/GenBank/DDBJ whole genome shotgun (WGS) entry which is preliminary data.</text>
</comment>
<dbReference type="InterPro" id="IPR010540">
    <property type="entry name" value="CmpB_TMEM229"/>
</dbReference>
<dbReference type="AlphaFoldDB" id="A0A4S4G2L9"/>
<feature type="transmembrane region" description="Helical" evidence="2">
    <location>
        <begin position="68"/>
        <end position="94"/>
    </location>
</feature>
<keyword evidence="2" id="KW-0812">Transmembrane</keyword>
<feature type="transmembrane region" description="Helical" evidence="2">
    <location>
        <begin position="191"/>
        <end position="215"/>
    </location>
</feature>
<feature type="transmembrane region" description="Helical" evidence="2">
    <location>
        <begin position="302"/>
        <end position="324"/>
    </location>
</feature>
<dbReference type="Pfam" id="PF06541">
    <property type="entry name" value="ABC_trans_CmpB"/>
    <property type="match status" value="1"/>
</dbReference>
<keyword evidence="2" id="KW-1133">Transmembrane helix</keyword>
<evidence type="ECO:0008006" key="5">
    <source>
        <dbReference type="Google" id="ProtNLM"/>
    </source>
</evidence>
<evidence type="ECO:0000313" key="4">
    <source>
        <dbReference type="Proteomes" id="UP000308978"/>
    </source>
</evidence>
<feature type="transmembrane region" description="Helical" evidence="2">
    <location>
        <begin position="227"/>
        <end position="246"/>
    </location>
</feature>
<dbReference type="EMBL" id="SSTJ01000009">
    <property type="protein sequence ID" value="THG36961.1"/>
    <property type="molecule type" value="Genomic_DNA"/>
</dbReference>
<feature type="transmembrane region" description="Helical" evidence="2">
    <location>
        <begin position="132"/>
        <end position="153"/>
    </location>
</feature>
<proteinExistence type="predicted"/>
<feature type="transmembrane region" description="Helical" evidence="2">
    <location>
        <begin position="258"/>
        <end position="282"/>
    </location>
</feature>
<evidence type="ECO:0000256" key="1">
    <source>
        <dbReference type="SAM" id="MobiDB-lite"/>
    </source>
</evidence>
<accession>A0A4S4G2L9</accession>
<evidence type="ECO:0000313" key="3">
    <source>
        <dbReference type="EMBL" id="THG36961.1"/>
    </source>
</evidence>
<evidence type="ECO:0000256" key="2">
    <source>
        <dbReference type="SAM" id="Phobius"/>
    </source>
</evidence>
<sequence length="404" mass="44076">MDSTLLQQTPLQPDPGIGSGSGSERTPWGLKVFGVLLMVGGVLLIPQAVGVVVAMVELFAGGAYGDDSMLTVILSLVLAAAVCFAIVAGVVLGVRLVRGRRRRARLIAESMAIALALAFASDLMLYGVNEGLWLLGAAALILVAAHVAVDPSLSDERELQRRLRLMETRDELEEGTLGLDKSGAGFIELDFFNLFWIFVIASVAGVVIESIYHVLVVDFGHYEDRAGLLWGPFSPIYGFGALLMTLALNRFHNAPVPVVFLVSALIGGAFEYFVSWFMEYAFGAVAWDYTGTFLNINGRTNFMFMCMWGALGVVWVKLALPALLHTVNLIPWRWRYSITAVCAALMILNGVMTLVALDCWYSRLAGAAPDNALEQFCAEHFDNQWMEHRFESMSIDPGAAHRSS</sequence>
<feature type="transmembrane region" description="Helical" evidence="2">
    <location>
        <begin position="106"/>
        <end position="126"/>
    </location>
</feature>
<feature type="transmembrane region" description="Helical" evidence="2">
    <location>
        <begin position="32"/>
        <end position="56"/>
    </location>
</feature>
<keyword evidence="2" id="KW-0472">Membrane</keyword>
<feature type="region of interest" description="Disordered" evidence="1">
    <location>
        <begin position="1"/>
        <end position="23"/>
    </location>
</feature>
<protein>
    <recommendedName>
        <fullName evidence="5">ABC transporter permease</fullName>
    </recommendedName>
</protein>
<feature type="compositionally biased region" description="Polar residues" evidence="1">
    <location>
        <begin position="1"/>
        <end position="11"/>
    </location>
</feature>
<organism evidence="3 4">
    <name type="scientific">Adlercreutzia caecimuris</name>
    <dbReference type="NCBI Taxonomy" id="671266"/>
    <lineage>
        <taxon>Bacteria</taxon>
        <taxon>Bacillati</taxon>
        <taxon>Actinomycetota</taxon>
        <taxon>Coriobacteriia</taxon>
        <taxon>Eggerthellales</taxon>
        <taxon>Eggerthellaceae</taxon>
        <taxon>Adlercreutzia</taxon>
    </lineage>
</organism>
<feature type="transmembrane region" description="Helical" evidence="2">
    <location>
        <begin position="336"/>
        <end position="357"/>
    </location>
</feature>
<dbReference type="Proteomes" id="UP000308978">
    <property type="component" value="Unassembled WGS sequence"/>
</dbReference>
<reference evidence="3 4" key="1">
    <citation type="submission" date="2019-04" db="EMBL/GenBank/DDBJ databases">
        <title>Microbes associate with the intestines of laboratory mice.</title>
        <authorList>
            <person name="Navarre W."/>
            <person name="Wong E."/>
            <person name="Huang K.C."/>
            <person name="Tropini C."/>
            <person name="Ng K."/>
            <person name="Yu B."/>
        </authorList>
    </citation>
    <scope>NUCLEOTIDE SEQUENCE [LARGE SCALE GENOMIC DNA]</scope>
    <source>
        <strain evidence="3 4">NM80_B27</strain>
    </source>
</reference>
<name>A0A4S4G2L9_9ACTN</name>
<gene>
    <name evidence="3" type="ORF">E5986_07790</name>
</gene>